<feature type="signal peptide" evidence="8">
    <location>
        <begin position="1"/>
        <end position="25"/>
    </location>
</feature>
<feature type="domain" description="PpiC" evidence="9">
    <location>
        <begin position="160"/>
        <end position="262"/>
    </location>
</feature>
<keyword evidence="11" id="KW-1185">Reference proteome</keyword>
<organism evidence="10 11">
    <name type="scientific">Desulfoluna butyratoxydans</name>
    <dbReference type="NCBI Taxonomy" id="231438"/>
    <lineage>
        <taxon>Bacteria</taxon>
        <taxon>Pseudomonadati</taxon>
        <taxon>Thermodesulfobacteriota</taxon>
        <taxon>Desulfobacteria</taxon>
        <taxon>Desulfobacterales</taxon>
        <taxon>Desulfolunaceae</taxon>
        <taxon>Desulfoluna</taxon>
    </lineage>
</organism>
<evidence type="ECO:0000313" key="10">
    <source>
        <dbReference type="EMBL" id="VFQ46712.1"/>
    </source>
</evidence>
<keyword evidence="6 7" id="KW-0413">Isomerase</keyword>
<dbReference type="Gene3D" id="3.10.50.40">
    <property type="match status" value="1"/>
</dbReference>
<dbReference type="EMBL" id="CAADHO010000010">
    <property type="protein sequence ID" value="VFQ46712.1"/>
    <property type="molecule type" value="Genomic_DNA"/>
</dbReference>
<evidence type="ECO:0000256" key="3">
    <source>
        <dbReference type="ARBA" id="ARBA00022729"/>
    </source>
</evidence>
<dbReference type="SUPFAM" id="SSF54534">
    <property type="entry name" value="FKBP-like"/>
    <property type="match status" value="1"/>
</dbReference>
<proteinExistence type="predicted"/>
<keyword evidence="3 8" id="KW-0732">Signal</keyword>
<dbReference type="Pfam" id="PF09312">
    <property type="entry name" value="SurA_N"/>
    <property type="match status" value="1"/>
</dbReference>
<evidence type="ECO:0000256" key="7">
    <source>
        <dbReference type="PROSITE-ProRule" id="PRU00278"/>
    </source>
</evidence>
<evidence type="ECO:0000313" key="11">
    <source>
        <dbReference type="Proteomes" id="UP000507962"/>
    </source>
</evidence>
<dbReference type="GO" id="GO:0003755">
    <property type="term" value="F:peptidyl-prolyl cis-trans isomerase activity"/>
    <property type="evidence" value="ECO:0007669"/>
    <property type="project" value="UniProtKB-KW"/>
</dbReference>
<evidence type="ECO:0000256" key="5">
    <source>
        <dbReference type="ARBA" id="ARBA00023110"/>
    </source>
</evidence>
<dbReference type="InterPro" id="IPR027304">
    <property type="entry name" value="Trigger_fact/SurA_dom_sf"/>
</dbReference>
<feature type="chain" id="PRO_5020946207" description="peptidylprolyl isomerase" evidence="8">
    <location>
        <begin position="26"/>
        <end position="309"/>
    </location>
</feature>
<dbReference type="InterPro" id="IPR015391">
    <property type="entry name" value="SurA_N"/>
</dbReference>
<evidence type="ECO:0000256" key="1">
    <source>
        <dbReference type="ARBA" id="ARBA00000971"/>
    </source>
</evidence>
<evidence type="ECO:0000256" key="4">
    <source>
        <dbReference type="ARBA" id="ARBA00022764"/>
    </source>
</evidence>
<dbReference type="InterPro" id="IPR046357">
    <property type="entry name" value="PPIase_dom_sf"/>
</dbReference>
<comment type="catalytic activity">
    <reaction evidence="1">
        <text>[protein]-peptidylproline (omega=180) = [protein]-peptidylproline (omega=0)</text>
        <dbReference type="Rhea" id="RHEA:16237"/>
        <dbReference type="Rhea" id="RHEA-COMP:10747"/>
        <dbReference type="Rhea" id="RHEA-COMP:10748"/>
        <dbReference type="ChEBI" id="CHEBI:83833"/>
        <dbReference type="ChEBI" id="CHEBI:83834"/>
        <dbReference type="EC" id="5.2.1.8"/>
    </reaction>
</comment>
<dbReference type="PROSITE" id="PS50198">
    <property type="entry name" value="PPIC_PPIASE_2"/>
    <property type="match status" value="1"/>
</dbReference>
<protein>
    <recommendedName>
        <fullName evidence="2">peptidylprolyl isomerase</fullName>
        <ecNumber evidence="2">5.2.1.8</ecNumber>
    </recommendedName>
</protein>
<dbReference type="Proteomes" id="UP000507962">
    <property type="component" value="Unassembled WGS sequence"/>
</dbReference>
<evidence type="ECO:0000256" key="8">
    <source>
        <dbReference type="SAM" id="SignalP"/>
    </source>
</evidence>
<dbReference type="RefSeq" id="WP_180144979.1">
    <property type="nucleotide sequence ID" value="NZ_CAADHO010000010.1"/>
</dbReference>
<name>A0A4U8YXD1_9BACT</name>
<reference evidence="10 11" key="1">
    <citation type="submission" date="2019-03" db="EMBL/GenBank/DDBJ databases">
        <authorList>
            <person name="Nijsse B."/>
        </authorList>
    </citation>
    <scope>NUCLEOTIDE SEQUENCE [LARGE SCALE GENOMIC DNA]</scope>
    <source>
        <strain evidence="10">Desulfoluna butyratoxydans MSL71</strain>
    </source>
</reference>
<dbReference type="Gene3D" id="1.10.4030.10">
    <property type="entry name" value="Porin chaperone SurA, peptide-binding domain"/>
    <property type="match status" value="1"/>
</dbReference>
<keyword evidence="4" id="KW-0574">Periplasm</keyword>
<dbReference type="EC" id="5.2.1.8" evidence="2"/>
<evidence type="ECO:0000256" key="6">
    <source>
        <dbReference type="ARBA" id="ARBA00023235"/>
    </source>
</evidence>
<dbReference type="InterPro" id="IPR000297">
    <property type="entry name" value="PPIase_PpiC"/>
</dbReference>
<dbReference type="InterPro" id="IPR050245">
    <property type="entry name" value="PrsA_foldase"/>
</dbReference>
<dbReference type="PANTHER" id="PTHR47245">
    <property type="entry name" value="PEPTIDYLPROLYL ISOMERASE"/>
    <property type="match status" value="1"/>
</dbReference>
<gene>
    <name evidence="10" type="ORF">MSL71_43820</name>
</gene>
<dbReference type="Pfam" id="PF13145">
    <property type="entry name" value="Rotamase_2"/>
    <property type="match status" value="1"/>
</dbReference>
<accession>A0A4U8YXD1</accession>
<keyword evidence="5 7" id="KW-0697">Rotamase</keyword>
<dbReference type="AlphaFoldDB" id="A0A4U8YXD1"/>
<dbReference type="SUPFAM" id="SSF109998">
    <property type="entry name" value="Triger factor/SurA peptide-binding domain-like"/>
    <property type="match status" value="1"/>
</dbReference>
<sequence length="309" mass="34388">MLKPLTRLLATTSACLMLMAGGAGAMEIASVNDEAITLKELNYAVQTLPEYRKLQQEVLKRVIINTLYYQESVKAGVKVEENLVTENYEKLKSQFTSDKVDFDKLLASQGKTPADIKNGIRKQLMVQTFMEQLDKKANIVVTDEEARLFYDEQPALFSTPEKVRVSHIHIALPADATDEETKEALKKIQAVEKELDAGKPFAEVAKAKSNAVDAKNGGDVGFITKDSPVAKSLLDASFSLKKGERSGIVKSLDGYHIIEVTDRKAPSTMGFDEVKSSIKNNMTKERLQIQRAYFEKSMADKADIKIYLK</sequence>
<evidence type="ECO:0000256" key="2">
    <source>
        <dbReference type="ARBA" id="ARBA00013194"/>
    </source>
</evidence>
<evidence type="ECO:0000259" key="9">
    <source>
        <dbReference type="PROSITE" id="PS50198"/>
    </source>
</evidence>
<dbReference type="PANTHER" id="PTHR47245:SF1">
    <property type="entry name" value="FOLDASE PROTEIN PRSA"/>
    <property type="match status" value="1"/>
</dbReference>